<dbReference type="PROSITE" id="PS00237">
    <property type="entry name" value="G_PROTEIN_RECEP_F1_1"/>
    <property type="match status" value="1"/>
</dbReference>
<evidence type="ECO:0000256" key="11">
    <source>
        <dbReference type="SAM" id="Phobius"/>
    </source>
</evidence>
<dbReference type="PRINTS" id="PR00237">
    <property type="entry name" value="GPCRRHODOPSN"/>
</dbReference>
<comment type="similarity">
    <text evidence="9">Belongs to the G-protein coupled receptor 1 family.</text>
</comment>
<dbReference type="InterPro" id="IPR017452">
    <property type="entry name" value="GPCR_Rhodpsn_7TM"/>
</dbReference>
<feature type="transmembrane region" description="Helical" evidence="11">
    <location>
        <begin position="54"/>
        <end position="73"/>
    </location>
</feature>
<keyword evidence="8 9" id="KW-0807">Transducer</keyword>
<sequence length="385" mass="42790">MNSTLFFPTASLESIHNTSVSKNVTAAAADDTSSNLESALDNGKAAFKAMRSRWFYIIFPVACFLLAMIILVFNSVFVTACWRTRSLRTLSSLHVISLAASDMLQAVGMMLQMAVYTGKEDILENRYTCLSMLGTFLTSMSVSFLNVAFIAVDRYIYIIFPFRIAIGVLRKAPRKVAVSILDLFSFSRDVRLIKLNTEFSSSSTDRIKLALIVPRNCRVLNEDVASKLLPIVDAEISNARSPRHCNDGTAEETPIHGITKRSGGAIDETEGSHCEDEAAEIFSIEGTVPVNNMAKQGDGMMSEEVGRKRYSQRPSKNVILSHPDIRNMVLWSESCVPQNRNRLMSIALSDFLNKHPEVETTTQKFAEMATPVFCKWMQLTAALVQ</sequence>
<keyword evidence="6 11" id="KW-0472">Membrane</keyword>
<feature type="region of interest" description="Disordered" evidence="10">
    <location>
        <begin position="242"/>
        <end position="269"/>
    </location>
</feature>
<feature type="transmembrane region" description="Helical" evidence="11">
    <location>
        <begin position="127"/>
        <end position="149"/>
    </location>
</feature>
<dbReference type="InterPro" id="IPR000276">
    <property type="entry name" value="GPCR_Rhodpsn"/>
</dbReference>
<comment type="caution">
    <text evidence="13">The sequence shown here is derived from an EMBL/GenBank/DDBJ whole genome shotgun (WGS) entry which is preliminary data.</text>
</comment>
<reference evidence="13 14" key="1">
    <citation type="journal article" date="2021" name="Elife">
        <title>Chloroplast acquisition without the gene transfer in kleptoplastic sea slugs, Plakobranchus ocellatus.</title>
        <authorList>
            <person name="Maeda T."/>
            <person name="Takahashi S."/>
            <person name="Yoshida T."/>
            <person name="Shimamura S."/>
            <person name="Takaki Y."/>
            <person name="Nagai Y."/>
            <person name="Toyoda A."/>
            <person name="Suzuki Y."/>
            <person name="Arimoto A."/>
            <person name="Ishii H."/>
            <person name="Satoh N."/>
            <person name="Nishiyama T."/>
            <person name="Hasebe M."/>
            <person name="Maruyama T."/>
            <person name="Minagawa J."/>
            <person name="Obokata J."/>
            <person name="Shigenobu S."/>
        </authorList>
    </citation>
    <scope>NUCLEOTIDE SEQUENCE [LARGE SCALE GENOMIC DNA]</scope>
</reference>
<dbReference type="SUPFAM" id="SSF81321">
    <property type="entry name" value="Family A G protein-coupled receptor-like"/>
    <property type="match status" value="1"/>
</dbReference>
<feature type="domain" description="G-protein coupled receptors family 1 profile" evidence="12">
    <location>
        <begin position="73"/>
        <end position="163"/>
    </location>
</feature>
<keyword evidence="14" id="KW-1185">Reference proteome</keyword>
<dbReference type="Pfam" id="PF00001">
    <property type="entry name" value="7tm_1"/>
    <property type="match status" value="1"/>
</dbReference>
<accession>A0AAV4ALK6</accession>
<dbReference type="GO" id="GO:0004930">
    <property type="term" value="F:G protein-coupled receptor activity"/>
    <property type="evidence" value="ECO:0007669"/>
    <property type="project" value="UniProtKB-KW"/>
</dbReference>
<dbReference type="AlphaFoldDB" id="A0AAV4ALK6"/>
<keyword evidence="4 11" id="KW-1133">Transmembrane helix</keyword>
<dbReference type="EMBL" id="BLXT01003849">
    <property type="protein sequence ID" value="GFO07239.1"/>
    <property type="molecule type" value="Genomic_DNA"/>
</dbReference>
<proteinExistence type="inferred from homology"/>
<evidence type="ECO:0000256" key="7">
    <source>
        <dbReference type="ARBA" id="ARBA00023170"/>
    </source>
</evidence>
<evidence type="ECO:0000256" key="3">
    <source>
        <dbReference type="ARBA" id="ARBA00022692"/>
    </source>
</evidence>
<keyword evidence="3 9" id="KW-0812">Transmembrane</keyword>
<evidence type="ECO:0000256" key="10">
    <source>
        <dbReference type="SAM" id="MobiDB-lite"/>
    </source>
</evidence>
<evidence type="ECO:0000313" key="13">
    <source>
        <dbReference type="EMBL" id="GFO07239.1"/>
    </source>
</evidence>
<dbReference type="GO" id="GO:0005886">
    <property type="term" value="C:plasma membrane"/>
    <property type="evidence" value="ECO:0007669"/>
    <property type="project" value="UniProtKB-SubCell"/>
</dbReference>
<name>A0AAV4ALK6_9GAST</name>
<gene>
    <name evidence="13" type="ORF">PoB_003374400</name>
</gene>
<keyword evidence="7 9" id="KW-0675">Receptor</keyword>
<comment type="subcellular location">
    <subcellularLocation>
        <location evidence="1">Cell membrane</location>
        <topology evidence="1">Multi-pass membrane protein</topology>
    </subcellularLocation>
</comment>
<protein>
    <submittedName>
        <fullName evidence="13">Neuropeptide receptor</fullName>
    </submittedName>
</protein>
<evidence type="ECO:0000256" key="1">
    <source>
        <dbReference type="ARBA" id="ARBA00004651"/>
    </source>
</evidence>
<dbReference type="PANTHER" id="PTHR24248">
    <property type="entry name" value="ADRENERGIC RECEPTOR-RELATED G-PROTEIN COUPLED RECEPTOR"/>
    <property type="match status" value="1"/>
</dbReference>
<keyword evidence="2" id="KW-1003">Cell membrane</keyword>
<evidence type="ECO:0000256" key="5">
    <source>
        <dbReference type="ARBA" id="ARBA00023040"/>
    </source>
</evidence>
<evidence type="ECO:0000256" key="8">
    <source>
        <dbReference type="ARBA" id="ARBA00023224"/>
    </source>
</evidence>
<dbReference type="Gene3D" id="1.20.1070.10">
    <property type="entry name" value="Rhodopsin 7-helix transmembrane proteins"/>
    <property type="match status" value="1"/>
</dbReference>
<evidence type="ECO:0000313" key="14">
    <source>
        <dbReference type="Proteomes" id="UP000735302"/>
    </source>
</evidence>
<evidence type="ECO:0000256" key="6">
    <source>
        <dbReference type="ARBA" id="ARBA00023136"/>
    </source>
</evidence>
<organism evidence="13 14">
    <name type="scientific">Plakobranchus ocellatus</name>
    <dbReference type="NCBI Taxonomy" id="259542"/>
    <lineage>
        <taxon>Eukaryota</taxon>
        <taxon>Metazoa</taxon>
        <taxon>Spiralia</taxon>
        <taxon>Lophotrochozoa</taxon>
        <taxon>Mollusca</taxon>
        <taxon>Gastropoda</taxon>
        <taxon>Heterobranchia</taxon>
        <taxon>Euthyneura</taxon>
        <taxon>Panpulmonata</taxon>
        <taxon>Sacoglossa</taxon>
        <taxon>Placobranchoidea</taxon>
        <taxon>Plakobranchidae</taxon>
        <taxon>Plakobranchus</taxon>
    </lineage>
</organism>
<dbReference type="PROSITE" id="PS50262">
    <property type="entry name" value="G_PROTEIN_RECEP_F1_2"/>
    <property type="match status" value="1"/>
</dbReference>
<dbReference type="Proteomes" id="UP000735302">
    <property type="component" value="Unassembled WGS sequence"/>
</dbReference>
<keyword evidence="5 9" id="KW-0297">G-protein coupled receptor</keyword>
<evidence type="ECO:0000259" key="12">
    <source>
        <dbReference type="PROSITE" id="PS50262"/>
    </source>
</evidence>
<evidence type="ECO:0000256" key="4">
    <source>
        <dbReference type="ARBA" id="ARBA00022989"/>
    </source>
</evidence>
<dbReference type="CDD" id="cd00637">
    <property type="entry name" value="7tm_classA_rhodopsin-like"/>
    <property type="match status" value="1"/>
</dbReference>
<evidence type="ECO:0000256" key="2">
    <source>
        <dbReference type="ARBA" id="ARBA00022475"/>
    </source>
</evidence>
<evidence type="ECO:0000256" key="9">
    <source>
        <dbReference type="RuleBase" id="RU000688"/>
    </source>
</evidence>